<proteinExistence type="predicted"/>
<gene>
    <name evidence="2" type="ORF">G0P99_22175</name>
</gene>
<organism evidence="2">
    <name type="scientific">Ruegeria sp. PrR005</name>
    <dbReference type="NCBI Taxonomy" id="2706882"/>
    <lineage>
        <taxon>Bacteria</taxon>
        <taxon>Pseudomonadati</taxon>
        <taxon>Pseudomonadota</taxon>
        <taxon>Alphaproteobacteria</taxon>
        <taxon>Rhodobacterales</taxon>
        <taxon>Roseobacteraceae</taxon>
        <taxon>Ruegeria</taxon>
    </lineage>
</organism>
<dbReference type="InterPro" id="IPR007138">
    <property type="entry name" value="ABM_dom"/>
</dbReference>
<reference evidence="2" key="1">
    <citation type="submission" date="2020-02" db="EMBL/GenBank/DDBJ databases">
        <title>Delineation of the pyrene-degrading pathway in Roseobacter clade bacteria by genomic analysis.</title>
        <authorList>
            <person name="Zhou H."/>
            <person name="Wang H."/>
        </authorList>
    </citation>
    <scope>NUCLEOTIDE SEQUENCE</scope>
    <source>
        <strain evidence="2">PrR005</strain>
    </source>
</reference>
<dbReference type="Pfam" id="PF03992">
    <property type="entry name" value="ABM"/>
    <property type="match status" value="1"/>
</dbReference>
<dbReference type="AlphaFoldDB" id="A0A6B2NTV2"/>
<dbReference type="RefSeq" id="WP_164132664.1">
    <property type="nucleotide sequence ID" value="NZ_JAAGOX010000055.1"/>
</dbReference>
<dbReference type="SUPFAM" id="SSF54909">
    <property type="entry name" value="Dimeric alpha+beta barrel"/>
    <property type="match status" value="1"/>
</dbReference>
<dbReference type="EMBL" id="JAAGOX010000055">
    <property type="protein sequence ID" value="NDW47661.1"/>
    <property type="molecule type" value="Genomic_DNA"/>
</dbReference>
<dbReference type="Gene3D" id="3.30.70.100">
    <property type="match status" value="1"/>
</dbReference>
<dbReference type="InterPro" id="IPR011008">
    <property type="entry name" value="Dimeric_a/b-barrel"/>
</dbReference>
<evidence type="ECO:0000259" key="1">
    <source>
        <dbReference type="Pfam" id="PF03992"/>
    </source>
</evidence>
<evidence type="ECO:0000313" key="2">
    <source>
        <dbReference type="EMBL" id="NDW47661.1"/>
    </source>
</evidence>
<sequence length="94" mass="10599">MQEVVIVKSTPLAGKFAALAELIGSLVAETRTFPGCVNAYLLLSAERNEQVVVHIWENPDALEAYLIWRADRGDFLRINEFLEVEQDFATYQLA</sequence>
<accession>A0A6B2NTV2</accession>
<name>A0A6B2NTV2_9RHOB</name>
<protein>
    <recommendedName>
        <fullName evidence="1">ABM domain-containing protein</fullName>
    </recommendedName>
</protein>
<comment type="caution">
    <text evidence="2">The sequence shown here is derived from an EMBL/GenBank/DDBJ whole genome shotgun (WGS) entry which is preliminary data.</text>
</comment>
<feature type="domain" description="ABM" evidence="1">
    <location>
        <begin position="4"/>
        <end position="66"/>
    </location>
</feature>